<sequence>MAMNVGELVATLDINDKGYSRGLVTAAAEAKTAATVIGKNLDVDGAAIGTRTGTEITTSVTRALQQAAPVMGAAGEDAGAAVGDGITRGADGRLRDANGRFVKSGEAAGSGFESGILGAFRQALPGIGGGGGGLGGAGASGVMKGLAPLLGNVFVLVGAAAVALWALPAIGATVGVGLALAFGGAIAGVGLAAAAQAEEVKTAFGDLRATVVSDLQRMAQPLQQTLVDVAGDLGSLFDSLSPHLEDAFAEMAPVLSTFSEELFGAFDGLGPVIDDATGAFNGLLEALGPDLEESLGGIWESLSDLFGTIEENPEPFAGIITGALDLVAGIIKLVNWLSIAYVWINENIPGGLLGLLSPLIMITEAFRDAGEKGGEFSESMRTMGEALMEAWGFIRDGATELWEALQPILEELWEALASSDVLATIQEWWGQLSEIFTLGGELIGELMSKAATAITWIWENFGDDIIGFLSGLWTILEGIVSGGLEVIEGVIETVLGIITGDWSRAWNGIKSIASGIWTALKGIVLGAIQAISSGLSATLTLIRSVFSSAWNSIKSTASSAWNGLKNTIVNLWNSTVQTVRNKLSQFKSIGRDIVTGIVNGVSGAAGRLYSSLRDLASNALDAAKNALGISSPSKLMRDQVGRWIPEGISAGLDLGQGRLDARVRRMADSMAITLGTPPPLGAGTDPRRPGTDRAASAVTIEHFHATERMSAHDVGEAVYGLVSARGGLT</sequence>
<evidence type="ECO:0000256" key="2">
    <source>
        <dbReference type="SAM" id="Phobius"/>
    </source>
</evidence>
<accession>A0ABU7KLY0</accession>
<dbReference type="PANTHER" id="PTHR37813:SF1">
    <property type="entry name" value="FELS-2 PROPHAGE PROTEIN"/>
    <property type="match status" value="1"/>
</dbReference>
<evidence type="ECO:0008006" key="5">
    <source>
        <dbReference type="Google" id="ProtNLM"/>
    </source>
</evidence>
<dbReference type="SUPFAM" id="SSF48371">
    <property type="entry name" value="ARM repeat"/>
    <property type="match status" value="1"/>
</dbReference>
<evidence type="ECO:0000313" key="3">
    <source>
        <dbReference type="EMBL" id="MEE2050303.1"/>
    </source>
</evidence>
<organism evidence="3 4">
    <name type="scientific">Nocardiopsis tropica</name>
    <dbReference type="NCBI Taxonomy" id="109330"/>
    <lineage>
        <taxon>Bacteria</taxon>
        <taxon>Bacillati</taxon>
        <taxon>Actinomycetota</taxon>
        <taxon>Actinomycetes</taxon>
        <taxon>Streptosporangiales</taxon>
        <taxon>Nocardiopsidaceae</taxon>
        <taxon>Nocardiopsis</taxon>
    </lineage>
</organism>
<feature type="transmembrane region" description="Helical" evidence="2">
    <location>
        <begin position="149"/>
        <end position="167"/>
    </location>
</feature>
<dbReference type="RefSeq" id="WP_330157528.1">
    <property type="nucleotide sequence ID" value="NZ_JAUUCC010000013.1"/>
</dbReference>
<comment type="caution">
    <text evidence="3">The sequence shown here is derived from an EMBL/GenBank/DDBJ whole genome shotgun (WGS) entry which is preliminary data.</text>
</comment>
<keyword evidence="2" id="KW-0812">Transmembrane</keyword>
<evidence type="ECO:0000313" key="4">
    <source>
        <dbReference type="Proteomes" id="UP001348641"/>
    </source>
</evidence>
<dbReference type="InterPro" id="IPR016024">
    <property type="entry name" value="ARM-type_fold"/>
</dbReference>
<reference evidence="3 4" key="1">
    <citation type="submission" date="2023-07" db="EMBL/GenBank/DDBJ databases">
        <authorList>
            <person name="Girao M."/>
            <person name="Carvalho M.F."/>
        </authorList>
    </citation>
    <scope>NUCLEOTIDE SEQUENCE [LARGE SCALE GENOMIC DNA]</scope>
    <source>
        <strain evidence="3 4">66/93</strain>
    </source>
</reference>
<feature type="region of interest" description="Disordered" evidence="1">
    <location>
        <begin position="672"/>
        <end position="692"/>
    </location>
</feature>
<keyword evidence="2" id="KW-1133">Transmembrane helix</keyword>
<dbReference type="Gene3D" id="1.20.120.20">
    <property type="entry name" value="Apolipoprotein"/>
    <property type="match status" value="1"/>
</dbReference>
<dbReference type="EMBL" id="JAUUCC010000013">
    <property type="protein sequence ID" value="MEE2050303.1"/>
    <property type="molecule type" value="Genomic_DNA"/>
</dbReference>
<name>A0ABU7KLY0_9ACTN</name>
<keyword evidence="2" id="KW-0472">Membrane</keyword>
<dbReference type="PANTHER" id="PTHR37813">
    <property type="entry name" value="FELS-2 PROPHAGE PROTEIN"/>
    <property type="match status" value="1"/>
</dbReference>
<gene>
    <name evidence="3" type="ORF">Q8A49_07325</name>
</gene>
<feature type="transmembrane region" description="Helical" evidence="2">
    <location>
        <begin position="173"/>
        <end position="194"/>
    </location>
</feature>
<proteinExistence type="predicted"/>
<evidence type="ECO:0000256" key="1">
    <source>
        <dbReference type="SAM" id="MobiDB-lite"/>
    </source>
</evidence>
<dbReference type="Proteomes" id="UP001348641">
    <property type="component" value="Unassembled WGS sequence"/>
</dbReference>
<protein>
    <recommendedName>
        <fullName evidence="5">Phage-related protein</fullName>
    </recommendedName>
</protein>